<gene>
    <name evidence="6" type="ORF">TrST_g9557</name>
</gene>
<evidence type="ECO:0000256" key="1">
    <source>
        <dbReference type="ARBA" id="ARBA00006270"/>
    </source>
</evidence>
<protein>
    <submittedName>
        <fullName evidence="6">Uncharacterized protein</fullName>
    </submittedName>
</protein>
<accession>A0A9W7E4X5</accession>
<feature type="compositionally biased region" description="Polar residues" evidence="5">
    <location>
        <begin position="108"/>
        <end position="120"/>
    </location>
</feature>
<keyword evidence="2" id="KW-0547">Nucleotide-binding</keyword>
<dbReference type="SUPFAM" id="SSF52540">
    <property type="entry name" value="P-loop containing nucleoside triphosphate hydrolases"/>
    <property type="match status" value="1"/>
</dbReference>
<dbReference type="PROSITE" id="PS51419">
    <property type="entry name" value="RAB"/>
    <property type="match status" value="1"/>
</dbReference>
<evidence type="ECO:0000313" key="7">
    <source>
        <dbReference type="Proteomes" id="UP001165085"/>
    </source>
</evidence>
<evidence type="ECO:0000313" key="6">
    <source>
        <dbReference type="EMBL" id="GMH65330.1"/>
    </source>
</evidence>
<dbReference type="PRINTS" id="PR00449">
    <property type="entry name" value="RASTRNSFRMNG"/>
</dbReference>
<dbReference type="SMART" id="SM00174">
    <property type="entry name" value="RHO"/>
    <property type="match status" value="1"/>
</dbReference>
<dbReference type="EMBL" id="BRXY01000100">
    <property type="protein sequence ID" value="GMH65330.1"/>
    <property type="molecule type" value="Genomic_DNA"/>
</dbReference>
<dbReference type="SMART" id="SM00175">
    <property type="entry name" value="RAB"/>
    <property type="match status" value="1"/>
</dbReference>
<comment type="similarity">
    <text evidence="1">Belongs to the small GTPase superfamily. Rab family.</text>
</comment>
<dbReference type="NCBIfam" id="TIGR00231">
    <property type="entry name" value="small_GTP"/>
    <property type="match status" value="1"/>
</dbReference>
<evidence type="ECO:0000256" key="2">
    <source>
        <dbReference type="ARBA" id="ARBA00022741"/>
    </source>
</evidence>
<keyword evidence="4" id="KW-0449">Lipoprotein</keyword>
<organism evidence="6 7">
    <name type="scientific">Triparma strigata</name>
    <dbReference type="NCBI Taxonomy" id="1606541"/>
    <lineage>
        <taxon>Eukaryota</taxon>
        <taxon>Sar</taxon>
        <taxon>Stramenopiles</taxon>
        <taxon>Ochrophyta</taxon>
        <taxon>Bolidophyceae</taxon>
        <taxon>Parmales</taxon>
        <taxon>Triparmaceae</taxon>
        <taxon>Triparma</taxon>
    </lineage>
</organism>
<dbReference type="Proteomes" id="UP001165085">
    <property type="component" value="Unassembled WGS sequence"/>
</dbReference>
<evidence type="ECO:0000256" key="4">
    <source>
        <dbReference type="ARBA" id="ARBA00023288"/>
    </source>
</evidence>
<dbReference type="InterPro" id="IPR027417">
    <property type="entry name" value="P-loop_NTPase"/>
</dbReference>
<proteinExistence type="inferred from homology"/>
<dbReference type="FunFam" id="3.40.50.300:FF:001447">
    <property type="entry name" value="Ras-related protein Rab-1B"/>
    <property type="match status" value="1"/>
</dbReference>
<dbReference type="Pfam" id="PF00071">
    <property type="entry name" value="Ras"/>
    <property type="match status" value="2"/>
</dbReference>
<feature type="compositionally biased region" description="Basic residues" evidence="5">
    <location>
        <begin position="270"/>
        <end position="292"/>
    </location>
</feature>
<dbReference type="GO" id="GO:0003924">
    <property type="term" value="F:GTPase activity"/>
    <property type="evidence" value="ECO:0007669"/>
    <property type="project" value="InterPro"/>
</dbReference>
<sequence length="707" mass="76024">MRRRTESGRHYSDSDDAISDPPSGRRNNKSKSGDTDLGNALKDILDKGGLGETPVGMGPVGIDTPRASFDNLSILDPTNKHPSDNNLPPPQQQQQQQQQMQHHNQSQTANLPLSSLPTTQKHAHAPLSSLIQPRSDGSDSDSSLPSRPKPIDTTPFNSTDGSSFTPLQPPLQAPGTPVVGSALPVGGTFNTTPPNPSTGPSLPPGIPVRRRKSSAARETARSIALAKKSQSIVTNLEAAQGLNPGAAMQRNREKAEAEEERLLAREEKAIRHKRTMERSLKKAAHGQTHGHSHASSSSSNKHHHHHHHHHHHRRSPQPQPRELTASSSNSGSGSGSGSNSNTNSDVSDLSDGYEGGEDNNTISGTWKGDISGSDTSDDDKHIPTAADLPPSRSRTSSRSERISGSSKGGTRNSFAEAARSPLSVGVPPMGQTLNGAPEQLPDLTIRILLLGDSGVGKTSLMLRYSDNKFAYSLIATAGVDFKVKNMDIPNPAYNKSAAAGLQNEEELNSISEEEKELRILLSKPFLRVRCQIWDTAGQEKFHVITRAYYRGAHAIVCTYDVTDSDSFRNIDYWLANIHTHTIGKGGGDDSDESGGSGAVQTMIIGNKTDLHHKRTVTKSQGEALAKECGVTYIETSAKDGTNVNDAFQRLATDVVAQLDRERRGAGKQPAKKRGSKKWLPAGFLPSQQKRGSKTKHRKGSADGCTLS</sequence>
<dbReference type="InterPro" id="IPR050305">
    <property type="entry name" value="Small_GTPase_Rab"/>
</dbReference>
<evidence type="ECO:0000256" key="5">
    <source>
        <dbReference type="SAM" id="MobiDB-lite"/>
    </source>
</evidence>
<reference evidence="7" key="1">
    <citation type="journal article" date="2023" name="Commun. Biol.">
        <title>Genome analysis of Parmales, the sister group of diatoms, reveals the evolutionary specialization of diatoms from phago-mixotrophs to photoautotrophs.</title>
        <authorList>
            <person name="Ban H."/>
            <person name="Sato S."/>
            <person name="Yoshikawa S."/>
            <person name="Yamada K."/>
            <person name="Nakamura Y."/>
            <person name="Ichinomiya M."/>
            <person name="Sato N."/>
            <person name="Blanc-Mathieu R."/>
            <person name="Endo H."/>
            <person name="Kuwata A."/>
            <person name="Ogata H."/>
        </authorList>
    </citation>
    <scope>NUCLEOTIDE SEQUENCE [LARGE SCALE GENOMIC DNA]</scope>
    <source>
        <strain evidence="7">NIES 3701</strain>
    </source>
</reference>
<dbReference type="AlphaFoldDB" id="A0A9W7E4X5"/>
<dbReference type="GO" id="GO:0005525">
    <property type="term" value="F:GTP binding"/>
    <property type="evidence" value="ECO:0007669"/>
    <property type="project" value="UniProtKB-KW"/>
</dbReference>
<dbReference type="InterPro" id="IPR005225">
    <property type="entry name" value="Small_GTP-bd"/>
</dbReference>
<feature type="compositionally biased region" description="Polar residues" evidence="5">
    <location>
        <begin position="154"/>
        <end position="166"/>
    </location>
</feature>
<feature type="compositionally biased region" description="Low complexity" evidence="5">
    <location>
        <begin position="326"/>
        <end position="344"/>
    </location>
</feature>
<feature type="compositionally biased region" description="Basic residues" evidence="5">
    <location>
        <begin position="300"/>
        <end position="315"/>
    </location>
</feature>
<dbReference type="PROSITE" id="PS51420">
    <property type="entry name" value="RHO"/>
    <property type="match status" value="1"/>
</dbReference>
<feature type="compositionally biased region" description="Low complexity" evidence="5">
    <location>
        <begin position="92"/>
        <end position="107"/>
    </location>
</feature>
<feature type="region of interest" description="Disordered" evidence="5">
    <location>
        <begin position="1"/>
        <end position="222"/>
    </location>
</feature>
<comment type="caution">
    <text evidence="6">The sequence shown here is derived from an EMBL/GenBank/DDBJ whole genome shotgun (WGS) entry which is preliminary data.</text>
</comment>
<keyword evidence="3" id="KW-0342">GTP-binding</keyword>
<evidence type="ECO:0000256" key="3">
    <source>
        <dbReference type="ARBA" id="ARBA00023134"/>
    </source>
</evidence>
<keyword evidence="7" id="KW-1185">Reference proteome</keyword>
<dbReference type="InterPro" id="IPR001806">
    <property type="entry name" value="Small_GTPase"/>
</dbReference>
<feature type="region of interest" description="Disordered" evidence="5">
    <location>
        <begin position="238"/>
        <end position="413"/>
    </location>
</feature>
<dbReference type="OrthoDB" id="203904at2759"/>
<dbReference type="PANTHER" id="PTHR47980">
    <property type="entry name" value="LD44762P"/>
    <property type="match status" value="1"/>
</dbReference>
<feature type="region of interest" description="Disordered" evidence="5">
    <location>
        <begin position="659"/>
        <end position="707"/>
    </location>
</feature>
<feature type="compositionally biased region" description="Basic and acidic residues" evidence="5">
    <location>
        <begin position="1"/>
        <end position="13"/>
    </location>
</feature>
<dbReference type="SMART" id="SM00173">
    <property type="entry name" value="RAS"/>
    <property type="match status" value="1"/>
</dbReference>
<dbReference type="PROSITE" id="PS51421">
    <property type="entry name" value="RAS"/>
    <property type="match status" value="1"/>
</dbReference>
<feature type="compositionally biased region" description="Basic and acidic residues" evidence="5">
    <location>
        <begin position="250"/>
        <end position="269"/>
    </location>
</feature>
<feature type="compositionally biased region" description="Pro residues" evidence="5">
    <location>
        <begin position="193"/>
        <end position="206"/>
    </location>
</feature>
<name>A0A9W7E4X5_9STRA</name>
<dbReference type="Gene3D" id="3.40.50.300">
    <property type="entry name" value="P-loop containing nucleotide triphosphate hydrolases"/>
    <property type="match status" value="1"/>
</dbReference>